<dbReference type="GO" id="GO:0008270">
    <property type="term" value="F:zinc ion binding"/>
    <property type="evidence" value="ECO:0007669"/>
    <property type="project" value="UniProtKB-KW"/>
</dbReference>
<proteinExistence type="predicted"/>
<feature type="domain" description="C2H2-type" evidence="7">
    <location>
        <begin position="663"/>
        <end position="690"/>
    </location>
</feature>
<dbReference type="InParanoid" id="A0A1V9XZU4"/>
<dbReference type="Pfam" id="PF00096">
    <property type="entry name" value="zf-C2H2"/>
    <property type="match status" value="2"/>
</dbReference>
<evidence type="ECO:0000256" key="3">
    <source>
        <dbReference type="ARBA" id="ARBA00022771"/>
    </source>
</evidence>
<evidence type="ECO:0000259" key="7">
    <source>
        <dbReference type="PROSITE" id="PS50157"/>
    </source>
</evidence>
<evidence type="ECO:0000256" key="4">
    <source>
        <dbReference type="ARBA" id="ARBA00022833"/>
    </source>
</evidence>
<keyword evidence="3 5" id="KW-0863">Zinc-finger</keyword>
<name>A0A1V9XZU4_9ACAR</name>
<keyword evidence="1" id="KW-0479">Metal-binding</keyword>
<dbReference type="Gene3D" id="3.30.160.60">
    <property type="entry name" value="Classic Zinc Finger"/>
    <property type="match status" value="3"/>
</dbReference>
<keyword evidence="4" id="KW-0862">Zinc</keyword>
<feature type="compositionally biased region" description="Basic and acidic residues" evidence="6">
    <location>
        <begin position="48"/>
        <end position="60"/>
    </location>
</feature>
<organism evidence="8 9">
    <name type="scientific">Tropilaelaps mercedesae</name>
    <dbReference type="NCBI Taxonomy" id="418985"/>
    <lineage>
        <taxon>Eukaryota</taxon>
        <taxon>Metazoa</taxon>
        <taxon>Ecdysozoa</taxon>
        <taxon>Arthropoda</taxon>
        <taxon>Chelicerata</taxon>
        <taxon>Arachnida</taxon>
        <taxon>Acari</taxon>
        <taxon>Parasitiformes</taxon>
        <taxon>Mesostigmata</taxon>
        <taxon>Gamasina</taxon>
        <taxon>Dermanyssoidea</taxon>
        <taxon>Laelapidae</taxon>
        <taxon>Tropilaelaps</taxon>
    </lineage>
</organism>
<dbReference type="EMBL" id="MNPL01001623">
    <property type="protein sequence ID" value="OQR78972.1"/>
    <property type="molecule type" value="Genomic_DNA"/>
</dbReference>
<dbReference type="STRING" id="418985.A0A1V9XZU4"/>
<dbReference type="InterPro" id="IPR036236">
    <property type="entry name" value="Znf_C2H2_sf"/>
</dbReference>
<dbReference type="InterPro" id="IPR050688">
    <property type="entry name" value="Zinc_finger/UBP_domain"/>
</dbReference>
<protein>
    <submittedName>
        <fullName evidence="8">Zinc finger Y-chromosomal protein 1-like</fullName>
    </submittedName>
</protein>
<evidence type="ECO:0000256" key="6">
    <source>
        <dbReference type="SAM" id="MobiDB-lite"/>
    </source>
</evidence>
<dbReference type="PANTHER" id="PTHR24403:SF105">
    <property type="entry name" value="ZINC FINGER PROTEIN 2-LIKE ISOFORM X1"/>
    <property type="match status" value="1"/>
</dbReference>
<evidence type="ECO:0000313" key="9">
    <source>
        <dbReference type="Proteomes" id="UP000192247"/>
    </source>
</evidence>
<feature type="domain" description="C2H2-type" evidence="7">
    <location>
        <begin position="691"/>
        <end position="719"/>
    </location>
</feature>
<keyword evidence="2" id="KW-0677">Repeat</keyword>
<dbReference type="PANTHER" id="PTHR24403">
    <property type="entry name" value="ZINC FINGER PROTEIN"/>
    <property type="match status" value="1"/>
</dbReference>
<evidence type="ECO:0000256" key="2">
    <source>
        <dbReference type="ARBA" id="ARBA00022737"/>
    </source>
</evidence>
<dbReference type="AlphaFoldDB" id="A0A1V9XZU4"/>
<gene>
    <name evidence="8" type="ORF">BIW11_02633</name>
</gene>
<evidence type="ECO:0000256" key="1">
    <source>
        <dbReference type="ARBA" id="ARBA00022723"/>
    </source>
</evidence>
<evidence type="ECO:0000256" key="5">
    <source>
        <dbReference type="PROSITE-ProRule" id="PRU00042"/>
    </source>
</evidence>
<dbReference type="OrthoDB" id="1405595at2759"/>
<feature type="compositionally biased region" description="Gly residues" evidence="6">
    <location>
        <begin position="167"/>
        <end position="177"/>
    </location>
</feature>
<feature type="region of interest" description="Disordered" evidence="6">
    <location>
        <begin position="47"/>
        <end position="75"/>
    </location>
</feature>
<dbReference type="SMART" id="SM00355">
    <property type="entry name" value="ZnF_C2H2"/>
    <property type="match status" value="4"/>
</dbReference>
<feature type="region of interest" description="Disordered" evidence="6">
    <location>
        <begin position="316"/>
        <end position="345"/>
    </location>
</feature>
<keyword evidence="9" id="KW-1185">Reference proteome</keyword>
<accession>A0A1V9XZU4</accession>
<reference evidence="8 9" key="1">
    <citation type="journal article" date="2017" name="Gigascience">
        <title>Draft genome of the honey bee ectoparasitic mite, Tropilaelaps mercedesae, is shaped by the parasitic life history.</title>
        <authorList>
            <person name="Dong X."/>
            <person name="Armstrong S.D."/>
            <person name="Xia D."/>
            <person name="Makepeace B.L."/>
            <person name="Darby A.C."/>
            <person name="Kadowaki T."/>
        </authorList>
    </citation>
    <scope>NUCLEOTIDE SEQUENCE [LARGE SCALE GENOMIC DNA]</scope>
    <source>
        <strain evidence="8">Wuxi-XJTLU</strain>
    </source>
</reference>
<sequence length="766" mass="80553">MEVNLADQLPGACGLLAQKRVGSEQIQHDSRFGYAFYDGLDVLQRGKARSDSVDSSRRSGGDSSGVYGTPSSTPTSGDVELLKLDLWQHLQRSTLWGLSQKGFSSLSELSAASADSVMGPSTASGLPYARTTPSTGLGFHPFDLVEPASASVAGGHGARGGAHMPPGSGGANAGGGARESVGVNEAIVSCSSGASPSVWHSLLTTSASRPNVGGASYSCAPPAAANPAAGPSSGTGLNPMGGVSMSLTCYNCGLGTTTRKNLARHIRSCLGYRPHHCPLCPYAASRRDNLRRHLAIHKDMPNLEAATLAAGGTRDENARHGTLAGAGKAASATQDFGTPPAGSVAASPAVASARANNDEARATDEEQLMKDDGPRLWSFPSMASSTIIDVVTSSISRSVHRLPPCEDVVRQTSPSILSDTCAFEQMDGLGRREVRNGEAAFRFVKVSWRRLALFVLCWQSGRFSAPQNESHLSSTLTSHLRHLCSVLTQFSFETRAPFCSANFILLVDYARCLSGVAFVHVPVSRSVVSAIDDNKNVDPDPMNVCLELLDLRGCLPMKNALKKFLGILQRLQRNVAFGGWHFSVGCISANAEANLTPSKSAALVASAASAFRPPSTSAGLTPAAITAMATASGGVAVGAPGLSNYISCNGYDRFIQSDAEGNNRCLICNYSVKHRRNIYRHILTHTGDKPFKCELCGFKSSRSDKLKHHIKTKHFQDCAVTPAGIVMSDRAATASVIQGGFRNIDSLVNVGSIAGLSSREGRTEAT</sequence>
<evidence type="ECO:0000313" key="8">
    <source>
        <dbReference type="EMBL" id="OQR78972.1"/>
    </source>
</evidence>
<dbReference type="GO" id="GO:0005634">
    <property type="term" value="C:nucleus"/>
    <property type="evidence" value="ECO:0007669"/>
    <property type="project" value="TreeGrafter"/>
</dbReference>
<dbReference type="PROSITE" id="PS50157">
    <property type="entry name" value="ZINC_FINGER_C2H2_2"/>
    <property type="match status" value="3"/>
</dbReference>
<dbReference type="GO" id="GO:0045944">
    <property type="term" value="P:positive regulation of transcription by RNA polymerase II"/>
    <property type="evidence" value="ECO:0007669"/>
    <property type="project" value="TreeGrafter"/>
</dbReference>
<comment type="caution">
    <text evidence="8">The sequence shown here is derived from an EMBL/GenBank/DDBJ whole genome shotgun (WGS) entry which is preliminary data.</text>
</comment>
<dbReference type="SUPFAM" id="SSF57667">
    <property type="entry name" value="beta-beta-alpha zinc fingers"/>
    <property type="match status" value="2"/>
</dbReference>
<dbReference type="PROSITE" id="PS00028">
    <property type="entry name" value="ZINC_FINGER_C2H2_1"/>
    <property type="match status" value="1"/>
</dbReference>
<feature type="region of interest" description="Disordered" evidence="6">
    <location>
        <begin position="150"/>
        <end position="177"/>
    </location>
</feature>
<feature type="domain" description="C2H2-type" evidence="7">
    <location>
        <begin position="247"/>
        <end position="274"/>
    </location>
</feature>
<dbReference type="InterPro" id="IPR013087">
    <property type="entry name" value="Znf_C2H2_type"/>
</dbReference>
<dbReference type="Proteomes" id="UP000192247">
    <property type="component" value="Unassembled WGS sequence"/>
</dbReference>